<dbReference type="SUPFAM" id="SSF158682">
    <property type="entry name" value="TerB-like"/>
    <property type="match status" value="1"/>
</dbReference>
<evidence type="ECO:0000259" key="1">
    <source>
        <dbReference type="Pfam" id="PF05099"/>
    </source>
</evidence>
<dbReference type="AlphaFoldDB" id="A0A381Q1J9"/>
<proteinExistence type="predicted"/>
<accession>A0A381Q1J9</accession>
<evidence type="ECO:0000313" key="2">
    <source>
        <dbReference type="EMBL" id="SUZ72778.1"/>
    </source>
</evidence>
<dbReference type="Pfam" id="PF05099">
    <property type="entry name" value="TerB"/>
    <property type="match status" value="1"/>
</dbReference>
<sequence length="141" mass="16419">VFAREQNSDVETESTTVPLAAAMLLLEVAWADHELEDRELEQVKVALESMYEIDQDQGSEIVDRARADHEKSTGVFPFTRLLNERLDRSERKVLLVHLWRVANFEGDKEHYEEHVIRKITDLLYLNHSDFIAAKREVQSNN</sequence>
<reference evidence="2" key="1">
    <citation type="submission" date="2018-05" db="EMBL/GenBank/DDBJ databases">
        <authorList>
            <person name="Lanie J.A."/>
            <person name="Ng W.-L."/>
            <person name="Kazmierczak K.M."/>
            <person name="Andrzejewski T.M."/>
            <person name="Davidsen T.M."/>
            <person name="Wayne K.J."/>
            <person name="Tettelin H."/>
            <person name="Glass J.I."/>
            <person name="Rusch D."/>
            <person name="Podicherti R."/>
            <person name="Tsui H.-C.T."/>
            <person name="Winkler M.E."/>
        </authorList>
    </citation>
    <scope>NUCLEOTIDE SEQUENCE</scope>
</reference>
<dbReference type="EMBL" id="UINC01001158">
    <property type="protein sequence ID" value="SUZ72778.1"/>
    <property type="molecule type" value="Genomic_DNA"/>
</dbReference>
<protein>
    <recommendedName>
        <fullName evidence="1">Co-chaperone DjlA N-terminal domain-containing protein</fullName>
    </recommendedName>
</protein>
<organism evidence="2">
    <name type="scientific">marine metagenome</name>
    <dbReference type="NCBI Taxonomy" id="408172"/>
    <lineage>
        <taxon>unclassified sequences</taxon>
        <taxon>metagenomes</taxon>
        <taxon>ecological metagenomes</taxon>
    </lineage>
</organism>
<name>A0A381Q1J9_9ZZZZ</name>
<feature type="non-terminal residue" evidence="2">
    <location>
        <position position="1"/>
    </location>
</feature>
<feature type="domain" description="Co-chaperone DjlA N-terminal" evidence="1">
    <location>
        <begin position="19"/>
        <end position="134"/>
    </location>
</feature>
<dbReference type="CDD" id="cd07313">
    <property type="entry name" value="terB_like_2"/>
    <property type="match status" value="1"/>
</dbReference>
<dbReference type="InterPro" id="IPR029024">
    <property type="entry name" value="TerB-like"/>
</dbReference>
<dbReference type="InterPro" id="IPR007791">
    <property type="entry name" value="DjlA_N"/>
</dbReference>
<gene>
    <name evidence="2" type="ORF">METZ01_LOCUS25632</name>
</gene>
<dbReference type="Gene3D" id="1.10.3680.10">
    <property type="entry name" value="TerB-like"/>
    <property type="match status" value="1"/>
</dbReference>